<gene>
    <name evidence="1" type="ORF">MNBD_ALPHA01-1657</name>
</gene>
<dbReference type="AlphaFoldDB" id="A0A3B0SKG9"/>
<proteinExistence type="predicted"/>
<organism evidence="1">
    <name type="scientific">hydrothermal vent metagenome</name>
    <dbReference type="NCBI Taxonomy" id="652676"/>
    <lineage>
        <taxon>unclassified sequences</taxon>
        <taxon>metagenomes</taxon>
        <taxon>ecological metagenomes</taxon>
    </lineage>
</organism>
<protein>
    <submittedName>
        <fullName evidence="1">Uncharacterized protein</fullName>
    </submittedName>
</protein>
<name>A0A3B0SKG9_9ZZZZ</name>
<dbReference type="InterPro" id="IPR021263">
    <property type="entry name" value="DUF2840"/>
</dbReference>
<dbReference type="Pfam" id="PF11000">
    <property type="entry name" value="DUF2840"/>
    <property type="match status" value="1"/>
</dbReference>
<reference evidence="1" key="1">
    <citation type="submission" date="2018-06" db="EMBL/GenBank/DDBJ databases">
        <authorList>
            <person name="Zhirakovskaya E."/>
        </authorList>
    </citation>
    <scope>NUCLEOTIDE SEQUENCE</scope>
</reference>
<evidence type="ECO:0000313" key="1">
    <source>
        <dbReference type="EMBL" id="VAW06305.1"/>
    </source>
</evidence>
<accession>A0A3B0SKG9</accession>
<dbReference type="EMBL" id="UOEJ01000236">
    <property type="protein sequence ID" value="VAW06305.1"/>
    <property type="molecule type" value="Genomic_DNA"/>
</dbReference>
<sequence length="68" mass="7785">MLLDVSGKARVHRLFEAIDLIEQAEIDLADVAPWYWIQTNARLNASLEPLPYEARLHNAWLLERAVSA</sequence>